<evidence type="ECO:0000256" key="6">
    <source>
        <dbReference type="ARBA" id="ARBA00022989"/>
    </source>
</evidence>
<evidence type="ECO:0000256" key="5">
    <source>
        <dbReference type="ARBA" id="ARBA00022842"/>
    </source>
</evidence>
<dbReference type="Pfam" id="PF01769">
    <property type="entry name" value="MgtE"/>
    <property type="match status" value="2"/>
</dbReference>
<feature type="transmembrane region" description="Helical" evidence="9">
    <location>
        <begin position="93"/>
        <end position="115"/>
    </location>
</feature>
<dbReference type="KEGG" id="pyc:TQ32_04625"/>
<keyword evidence="8 9" id="KW-0472">Membrane</keyword>
<evidence type="ECO:0000313" key="12">
    <source>
        <dbReference type="Proteomes" id="UP000070587"/>
    </source>
</evidence>
<gene>
    <name evidence="11" type="ORF">TQ32_04625</name>
</gene>
<evidence type="ECO:0000256" key="9">
    <source>
        <dbReference type="SAM" id="Phobius"/>
    </source>
</evidence>
<dbReference type="EMBL" id="CP010835">
    <property type="protein sequence ID" value="AMM53845.1"/>
    <property type="molecule type" value="Genomic_DNA"/>
</dbReference>
<keyword evidence="5" id="KW-0460">Magnesium</keyword>
<keyword evidence="4 9" id="KW-0812">Transmembrane</keyword>
<dbReference type="GO" id="GO:0016020">
    <property type="term" value="C:membrane"/>
    <property type="evidence" value="ECO:0007669"/>
    <property type="project" value="UniProtKB-SubCell"/>
</dbReference>
<feature type="transmembrane region" description="Helical" evidence="9">
    <location>
        <begin position="21"/>
        <end position="41"/>
    </location>
</feature>
<dbReference type="Proteomes" id="UP000070587">
    <property type="component" value="Chromosome"/>
</dbReference>
<evidence type="ECO:0000259" key="10">
    <source>
        <dbReference type="Pfam" id="PF01769"/>
    </source>
</evidence>
<evidence type="ECO:0000256" key="7">
    <source>
        <dbReference type="ARBA" id="ARBA00023065"/>
    </source>
</evidence>
<feature type="transmembrane region" description="Helical" evidence="9">
    <location>
        <begin position="160"/>
        <end position="184"/>
    </location>
</feature>
<reference evidence="12" key="1">
    <citation type="submission" date="2015-02" db="EMBL/GenBank/DDBJ databases">
        <title>Pyrococcus kukulkanii sp. nov., a novel hyperthermophilic archaeon isolated from a deep-sea hydrothermal vent at the Guaymas Basin.</title>
        <authorList>
            <person name="Oger P.M."/>
            <person name="Callac N."/>
            <person name="Jebbar M."/>
            <person name="Godfroy A."/>
        </authorList>
    </citation>
    <scope>NUCLEOTIDE SEQUENCE [LARGE SCALE GENOMIC DNA]</scope>
    <source>
        <strain evidence="12">NCB100</strain>
    </source>
</reference>
<feature type="transmembrane region" description="Helical" evidence="9">
    <location>
        <begin position="364"/>
        <end position="384"/>
    </location>
</feature>
<sequence length="385" mass="41868">MRMATIALQKLKESIRYTFPALLLCLVLDFVGGTFLGINYSEIAKNFPIILVILPGLMDLRGNVFGTLASRLTTKLNLGIIKGLKDRELKREVLRAIFSSKIPLIILWMIGVLYTDNLKTAVAALLVVILSALVIGIILGYSAALITVVPYSRGFDPDRIAAPLITSISDIVTIPTLIFFLKLYLANRQIFYLLFFFTLGILMWMGVKSGNIIERSFTEIAGILTLLALIESFAGSLLEQYSPAIGKMVLLAVLYPSILDSLGNMGSVIVARLSTRYHLEGEEGVKSKDTFLEILAMLLMSVPLIVIANVMAILIVELTMHVHSDLVAPLILGYPLIALAVMIIGATLVLVAPGIHLDPDNLGVPLITTIADILGTIFVVALALH</sequence>
<evidence type="ECO:0000313" key="11">
    <source>
        <dbReference type="EMBL" id="AMM53845.1"/>
    </source>
</evidence>
<feature type="domain" description="SLC41A/MgtE integral membrane" evidence="10">
    <location>
        <begin position="55"/>
        <end position="179"/>
    </location>
</feature>
<dbReference type="AlphaFoldDB" id="A0A127B9E3"/>
<feature type="transmembrane region" description="Helical" evidence="9">
    <location>
        <begin position="294"/>
        <end position="316"/>
    </location>
</feature>
<feature type="transmembrane region" description="Helical" evidence="9">
    <location>
        <begin position="250"/>
        <end position="273"/>
    </location>
</feature>
<dbReference type="InterPro" id="IPR036739">
    <property type="entry name" value="SLC41_membr_dom_sf"/>
</dbReference>
<organism evidence="11 12">
    <name type="scientific">Pyrococcus kukulkanii</name>
    <dbReference type="NCBI Taxonomy" id="1609559"/>
    <lineage>
        <taxon>Archaea</taxon>
        <taxon>Methanobacteriati</taxon>
        <taxon>Methanobacteriota</taxon>
        <taxon>Thermococci</taxon>
        <taxon>Thermococcales</taxon>
        <taxon>Thermococcaceae</taxon>
        <taxon>Pyrococcus</taxon>
    </lineage>
</organism>
<comment type="subcellular location">
    <subcellularLocation>
        <location evidence="1">Membrane</location>
        <topology evidence="1">Multi-pass membrane protein</topology>
    </subcellularLocation>
</comment>
<proteinExistence type="inferred from homology"/>
<feature type="transmembrane region" description="Helical" evidence="9">
    <location>
        <begin position="328"/>
        <end position="352"/>
    </location>
</feature>
<evidence type="ECO:0000256" key="4">
    <source>
        <dbReference type="ARBA" id="ARBA00022692"/>
    </source>
</evidence>
<dbReference type="GO" id="GO:0008324">
    <property type="term" value="F:monoatomic cation transmembrane transporter activity"/>
    <property type="evidence" value="ECO:0007669"/>
    <property type="project" value="InterPro"/>
</dbReference>
<name>A0A127B9E3_9EURY</name>
<evidence type="ECO:0000256" key="1">
    <source>
        <dbReference type="ARBA" id="ARBA00004141"/>
    </source>
</evidence>
<keyword evidence="7" id="KW-0406">Ion transport</keyword>
<dbReference type="PANTHER" id="PTHR16228:SF7">
    <property type="entry name" value="SLC41A_MGTE INTEGRAL MEMBRANE DOMAIN-CONTAINING PROTEIN"/>
    <property type="match status" value="1"/>
</dbReference>
<dbReference type="InterPro" id="IPR045349">
    <property type="entry name" value="SLC41A1-3"/>
</dbReference>
<feature type="domain" description="SLC41A/MgtE integral membrane" evidence="10">
    <location>
        <begin position="256"/>
        <end position="381"/>
    </location>
</feature>
<keyword evidence="3" id="KW-0813">Transport</keyword>
<comment type="similarity">
    <text evidence="2">Belongs to the SLC41A transporter family.</text>
</comment>
<feature type="transmembrane region" description="Helical" evidence="9">
    <location>
        <begin position="121"/>
        <end position="148"/>
    </location>
</feature>
<dbReference type="Gene3D" id="1.10.357.20">
    <property type="entry name" value="SLC41 divalent cation transporters, integral membrane domain"/>
    <property type="match status" value="2"/>
</dbReference>
<evidence type="ECO:0000256" key="3">
    <source>
        <dbReference type="ARBA" id="ARBA00022448"/>
    </source>
</evidence>
<feature type="transmembrane region" description="Helical" evidence="9">
    <location>
        <begin position="219"/>
        <end position="238"/>
    </location>
</feature>
<feature type="transmembrane region" description="Helical" evidence="9">
    <location>
        <begin position="190"/>
        <end position="207"/>
    </location>
</feature>
<dbReference type="InterPro" id="IPR006667">
    <property type="entry name" value="SLC41_membr_dom"/>
</dbReference>
<evidence type="ECO:0000256" key="2">
    <source>
        <dbReference type="ARBA" id="ARBA00009749"/>
    </source>
</evidence>
<dbReference type="PATRIC" id="fig|1609559.3.peg.963"/>
<keyword evidence="6 9" id="KW-1133">Transmembrane helix</keyword>
<dbReference type="STRING" id="1609559.TQ32_04625"/>
<dbReference type="SUPFAM" id="SSF161093">
    <property type="entry name" value="MgtE membrane domain-like"/>
    <property type="match status" value="2"/>
</dbReference>
<protein>
    <recommendedName>
        <fullName evidence="10">SLC41A/MgtE integral membrane domain-containing protein</fullName>
    </recommendedName>
</protein>
<evidence type="ECO:0000256" key="8">
    <source>
        <dbReference type="ARBA" id="ARBA00023136"/>
    </source>
</evidence>
<reference evidence="11 12" key="2">
    <citation type="journal article" date="2016" name="Int. J. Syst. Evol. Microbiol.">
        <title>Pyrococcus kukulkanii sp. nov., a hyperthermophilic, piezophilic archaeon isolated from a deep-sea hydrothermal vent.</title>
        <authorList>
            <person name="Callac N."/>
            <person name="Oger P."/>
            <person name="Lesongeur F."/>
            <person name="Rattray J.E."/>
            <person name="Vannier P."/>
            <person name="Michoud G."/>
            <person name="Beauverger M."/>
            <person name="Gayet N."/>
            <person name="Rouxel O."/>
            <person name="Jebbar M."/>
            <person name="Godfroy A."/>
        </authorList>
    </citation>
    <scope>NUCLEOTIDE SEQUENCE [LARGE SCALE GENOMIC DNA]</scope>
    <source>
        <strain evidence="11 12">NCB100</strain>
    </source>
</reference>
<dbReference type="PANTHER" id="PTHR16228">
    <property type="entry name" value="DIVALENT CATION TRANSPORTER SOLUTE CARRIER FAMILY 41"/>
    <property type="match status" value="1"/>
</dbReference>
<accession>A0A127B9E3</accession>